<sequence>MGSRDERQILSRVGTRFPLTLKDVRTVCPLDLLEDSSLQMPWLTDDTVSLGHFEYVLWHLWGGPKMTADKALLRRLVGHTTPETGNHFILWVFDFQRKEIRVYDSLKMKPTVTPGKMLLLSNAFRDRGGLEGWAVKYPEQWRQKDNVNCDVFVCTAAENEVQNIEVRSEDLSLSQCKELRKYHAASMIKELEVMDFPPTKNEVDMQQEKETKLQNEDKRRHSSNYHCMAAKMKTCLFQRSTASKRTWQALNNLGLGGLLTSVEIENLNSDLLHGRKLSHRIHRQGYRGRPSYQKIISSNVRFWTIFGENEKGTSFSMPRHHHYR</sequence>
<reference evidence="1" key="1">
    <citation type="journal article" date="2023" name="Science">
        <title>Genome structures resolve the early diversification of teleost fishes.</title>
        <authorList>
            <person name="Parey E."/>
            <person name="Louis A."/>
            <person name="Montfort J."/>
            <person name="Bouchez O."/>
            <person name="Roques C."/>
            <person name="Iampietro C."/>
            <person name="Lluch J."/>
            <person name="Castinel A."/>
            <person name="Donnadieu C."/>
            <person name="Desvignes T."/>
            <person name="Floi Bucao C."/>
            <person name="Jouanno E."/>
            <person name="Wen M."/>
            <person name="Mejri S."/>
            <person name="Dirks R."/>
            <person name="Jansen H."/>
            <person name="Henkel C."/>
            <person name="Chen W.J."/>
            <person name="Zahm M."/>
            <person name="Cabau C."/>
            <person name="Klopp C."/>
            <person name="Thompson A.W."/>
            <person name="Robinson-Rechavi M."/>
            <person name="Braasch I."/>
            <person name="Lecointre G."/>
            <person name="Bobe J."/>
            <person name="Postlethwait J.H."/>
            <person name="Berthelot C."/>
            <person name="Roest Crollius H."/>
            <person name="Guiguen Y."/>
        </authorList>
    </citation>
    <scope>NUCLEOTIDE SEQUENCE</scope>
    <source>
        <strain evidence="1">WJC10195</strain>
    </source>
</reference>
<dbReference type="SUPFAM" id="SSF54001">
    <property type="entry name" value="Cysteine proteinases"/>
    <property type="match status" value="1"/>
</dbReference>
<evidence type="ECO:0000313" key="2">
    <source>
        <dbReference type="Proteomes" id="UP001152622"/>
    </source>
</evidence>
<dbReference type="EMBL" id="JAINUF010000014">
    <property type="protein sequence ID" value="KAJ8342665.1"/>
    <property type="molecule type" value="Genomic_DNA"/>
</dbReference>
<evidence type="ECO:0000313" key="1">
    <source>
        <dbReference type="EMBL" id="KAJ8342665.1"/>
    </source>
</evidence>
<comment type="caution">
    <text evidence="1">The sequence shown here is derived from an EMBL/GenBank/DDBJ whole genome shotgun (WGS) entry which is preliminary data.</text>
</comment>
<dbReference type="OrthoDB" id="8948380at2759"/>
<dbReference type="InterPro" id="IPR038765">
    <property type="entry name" value="Papain-like_cys_pep_sf"/>
</dbReference>
<dbReference type="AlphaFoldDB" id="A0A9Q1EPL1"/>
<gene>
    <name evidence="1" type="ORF">SKAU_G00325930</name>
</gene>
<dbReference type="Gene3D" id="3.40.395.10">
    <property type="entry name" value="Adenoviral Proteinase, Chain A"/>
    <property type="match status" value="1"/>
</dbReference>
<name>A0A9Q1EPL1_SYNKA</name>
<protein>
    <submittedName>
        <fullName evidence="1">Uncharacterized protein</fullName>
    </submittedName>
</protein>
<keyword evidence="2" id="KW-1185">Reference proteome</keyword>
<organism evidence="1 2">
    <name type="scientific">Synaphobranchus kaupii</name>
    <name type="common">Kaup's arrowtooth eel</name>
    <dbReference type="NCBI Taxonomy" id="118154"/>
    <lineage>
        <taxon>Eukaryota</taxon>
        <taxon>Metazoa</taxon>
        <taxon>Chordata</taxon>
        <taxon>Craniata</taxon>
        <taxon>Vertebrata</taxon>
        <taxon>Euteleostomi</taxon>
        <taxon>Actinopterygii</taxon>
        <taxon>Neopterygii</taxon>
        <taxon>Teleostei</taxon>
        <taxon>Anguilliformes</taxon>
        <taxon>Synaphobranchidae</taxon>
        <taxon>Synaphobranchus</taxon>
    </lineage>
</organism>
<accession>A0A9Q1EPL1</accession>
<dbReference type="Proteomes" id="UP001152622">
    <property type="component" value="Chromosome 14"/>
</dbReference>
<proteinExistence type="predicted"/>